<keyword evidence="1" id="KW-0732">Signal</keyword>
<sequence>MNWITKKFFTQNKTTMLLLSVVFFFAFSSAAASEVSAQKKFSRIYPASKNVRLQLTNRTGQVIVEGWDREEINISAYLEAPAANIAPRSLSGTIDINLVKDNQGKTEVGNVNFLIKVPYSASVDIETRMGNLTVSGVRGGLVRAHISTEGDITLTNISAENVAAENGIGDIFYDGTIQAGGSYRFTSVRGNINIRIPFNSSFRLIATAPSTRNISLGDFGNSGMRFGDGRRVIGQTGDGSAAISVTNQRGNISFIRR</sequence>
<name>A0A6J4NB70_9BACT</name>
<protein>
    <recommendedName>
        <fullName evidence="2">DUF4097 domain-containing protein</fullName>
    </recommendedName>
</protein>
<evidence type="ECO:0000313" key="3">
    <source>
        <dbReference type="EMBL" id="CAA9380263.1"/>
    </source>
</evidence>
<dbReference type="AlphaFoldDB" id="A0A6J4NB70"/>
<gene>
    <name evidence="3" type="ORF">AVDCRST_MAG74-438</name>
</gene>
<dbReference type="EMBL" id="CADCUR010000024">
    <property type="protein sequence ID" value="CAA9380263.1"/>
    <property type="molecule type" value="Genomic_DNA"/>
</dbReference>
<proteinExistence type="predicted"/>
<dbReference type="InterPro" id="IPR025164">
    <property type="entry name" value="Toastrack_DUF4097"/>
</dbReference>
<dbReference type="Pfam" id="PF13349">
    <property type="entry name" value="DUF4097"/>
    <property type="match status" value="1"/>
</dbReference>
<organism evidence="3">
    <name type="scientific">uncultured Pyrinomonadaceae bacterium</name>
    <dbReference type="NCBI Taxonomy" id="2283094"/>
    <lineage>
        <taxon>Bacteria</taxon>
        <taxon>Pseudomonadati</taxon>
        <taxon>Acidobacteriota</taxon>
        <taxon>Blastocatellia</taxon>
        <taxon>Blastocatellales</taxon>
        <taxon>Pyrinomonadaceae</taxon>
        <taxon>environmental samples</taxon>
    </lineage>
</organism>
<feature type="domain" description="DUF4097" evidence="2">
    <location>
        <begin position="50"/>
        <end position="253"/>
    </location>
</feature>
<feature type="signal peptide" evidence="1">
    <location>
        <begin position="1"/>
        <end position="32"/>
    </location>
</feature>
<feature type="chain" id="PRO_5026834970" description="DUF4097 domain-containing protein" evidence="1">
    <location>
        <begin position="33"/>
        <end position="257"/>
    </location>
</feature>
<evidence type="ECO:0000259" key="2">
    <source>
        <dbReference type="Pfam" id="PF13349"/>
    </source>
</evidence>
<accession>A0A6J4NB70</accession>
<evidence type="ECO:0000256" key="1">
    <source>
        <dbReference type="SAM" id="SignalP"/>
    </source>
</evidence>
<reference evidence="3" key="1">
    <citation type="submission" date="2020-02" db="EMBL/GenBank/DDBJ databases">
        <authorList>
            <person name="Meier V. D."/>
        </authorList>
    </citation>
    <scope>NUCLEOTIDE SEQUENCE</scope>
    <source>
        <strain evidence="3">AVDCRST_MAG74</strain>
    </source>
</reference>